<sequence length="116" mass="13269">MYAKKKKKPKRRSIDPKAYVSNAQTLEINGSPKHTDLTHARTHALEINRSPKIHAEHIGDQSITRAYIYNTRMHAEGIGDQSITRGYWGLLHFFFECGESLHLSLCYNGWEDQGGK</sequence>
<organism evidence="1 2">
    <name type="scientific">Nyssa sinensis</name>
    <dbReference type="NCBI Taxonomy" id="561372"/>
    <lineage>
        <taxon>Eukaryota</taxon>
        <taxon>Viridiplantae</taxon>
        <taxon>Streptophyta</taxon>
        <taxon>Embryophyta</taxon>
        <taxon>Tracheophyta</taxon>
        <taxon>Spermatophyta</taxon>
        <taxon>Magnoliopsida</taxon>
        <taxon>eudicotyledons</taxon>
        <taxon>Gunneridae</taxon>
        <taxon>Pentapetalae</taxon>
        <taxon>asterids</taxon>
        <taxon>Cornales</taxon>
        <taxon>Nyssaceae</taxon>
        <taxon>Nyssa</taxon>
    </lineage>
</organism>
<evidence type="ECO:0000313" key="1">
    <source>
        <dbReference type="EMBL" id="KAA8543645.1"/>
    </source>
</evidence>
<proteinExistence type="predicted"/>
<gene>
    <name evidence="1" type="ORF">F0562_021609</name>
</gene>
<dbReference type="EMBL" id="CM018034">
    <property type="protein sequence ID" value="KAA8543645.1"/>
    <property type="molecule type" value="Genomic_DNA"/>
</dbReference>
<protein>
    <submittedName>
        <fullName evidence="1">Uncharacterized protein</fullName>
    </submittedName>
</protein>
<name>A0A5J5BKH2_9ASTE</name>
<dbReference type="Proteomes" id="UP000325577">
    <property type="component" value="Linkage Group LG11"/>
</dbReference>
<dbReference type="AlphaFoldDB" id="A0A5J5BKH2"/>
<keyword evidence="2" id="KW-1185">Reference proteome</keyword>
<reference evidence="1 2" key="1">
    <citation type="submission" date="2019-09" db="EMBL/GenBank/DDBJ databases">
        <title>A chromosome-level genome assembly of the Chinese tupelo Nyssa sinensis.</title>
        <authorList>
            <person name="Yang X."/>
            <person name="Kang M."/>
            <person name="Yang Y."/>
            <person name="Xiong H."/>
            <person name="Wang M."/>
            <person name="Zhang Z."/>
            <person name="Wang Z."/>
            <person name="Wu H."/>
            <person name="Ma T."/>
            <person name="Liu J."/>
            <person name="Xi Z."/>
        </authorList>
    </citation>
    <scope>NUCLEOTIDE SEQUENCE [LARGE SCALE GENOMIC DNA]</scope>
    <source>
        <strain evidence="1">J267</strain>
        <tissue evidence="1">Leaf</tissue>
    </source>
</reference>
<accession>A0A5J5BKH2</accession>
<evidence type="ECO:0000313" key="2">
    <source>
        <dbReference type="Proteomes" id="UP000325577"/>
    </source>
</evidence>